<proteinExistence type="predicted"/>
<organism evidence="1 2">
    <name type="scientific">Caerostris extrusa</name>
    <name type="common">Bark spider</name>
    <name type="synonym">Caerostris bankana</name>
    <dbReference type="NCBI Taxonomy" id="172846"/>
    <lineage>
        <taxon>Eukaryota</taxon>
        <taxon>Metazoa</taxon>
        <taxon>Ecdysozoa</taxon>
        <taxon>Arthropoda</taxon>
        <taxon>Chelicerata</taxon>
        <taxon>Arachnida</taxon>
        <taxon>Araneae</taxon>
        <taxon>Araneomorphae</taxon>
        <taxon>Entelegynae</taxon>
        <taxon>Araneoidea</taxon>
        <taxon>Araneidae</taxon>
        <taxon>Caerostris</taxon>
    </lineage>
</organism>
<comment type="caution">
    <text evidence="1">The sequence shown here is derived from an EMBL/GenBank/DDBJ whole genome shotgun (WGS) entry which is preliminary data.</text>
</comment>
<keyword evidence="2" id="KW-1185">Reference proteome</keyword>
<name>A0AAV4TA17_CAEEX</name>
<dbReference type="EMBL" id="BPLR01010663">
    <property type="protein sequence ID" value="GIY40803.1"/>
    <property type="molecule type" value="Genomic_DNA"/>
</dbReference>
<dbReference type="Proteomes" id="UP001054945">
    <property type="component" value="Unassembled WGS sequence"/>
</dbReference>
<dbReference type="AlphaFoldDB" id="A0AAV4TA17"/>
<sequence>MEKTSSQEDPCLYSSLFIWPPMPSTTGKWSGDLARRQFKYVMPGSIMFVKWSQEDCAMKDDTRDIAKNSLSGSGCDLDDQLS</sequence>
<protein>
    <submittedName>
        <fullName evidence="1">Uncharacterized protein</fullName>
    </submittedName>
</protein>
<evidence type="ECO:0000313" key="1">
    <source>
        <dbReference type="EMBL" id="GIY40803.1"/>
    </source>
</evidence>
<evidence type="ECO:0000313" key="2">
    <source>
        <dbReference type="Proteomes" id="UP001054945"/>
    </source>
</evidence>
<reference evidence="1 2" key="1">
    <citation type="submission" date="2021-06" db="EMBL/GenBank/DDBJ databases">
        <title>Caerostris extrusa draft genome.</title>
        <authorList>
            <person name="Kono N."/>
            <person name="Arakawa K."/>
        </authorList>
    </citation>
    <scope>NUCLEOTIDE SEQUENCE [LARGE SCALE GENOMIC DNA]</scope>
</reference>
<accession>A0AAV4TA17</accession>
<gene>
    <name evidence="1" type="ORF">CEXT_266151</name>
</gene>